<reference evidence="8 9" key="1">
    <citation type="submission" date="2017-09" db="EMBL/GenBank/DDBJ databases">
        <title>WGS assembly of Aquilegia coerulea Goldsmith.</title>
        <authorList>
            <person name="Hodges S."/>
            <person name="Kramer E."/>
            <person name="Nordborg M."/>
            <person name="Tomkins J."/>
            <person name="Borevitz J."/>
            <person name="Derieg N."/>
            <person name="Yan J."/>
            <person name="Mihaltcheva S."/>
            <person name="Hayes R.D."/>
            <person name="Rokhsar D."/>
        </authorList>
    </citation>
    <scope>NUCLEOTIDE SEQUENCE [LARGE SCALE GENOMIC DNA]</scope>
    <source>
        <strain evidence="9">cv. Goldsmith</strain>
    </source>
</reference>
<dbReference type="PROSITE" id="PS50244">
    <property type="entry name" value="S5A_REDUCTASE"/>
    <property type="match status" value="1"/>
</dbReference>
<dbReference type="InterPro" id="IPR001104">
    <property type="entry name" value="3-oxo-5_a-steroid_4-DH_C"/>
</dbReference>
<name>A0A2G5CQK4_AQUCA</name>
<dbReference type="InterPro" id="IPR039698">
    <property type="entry name" value="Dfg10/SRD5A3"/>
</dbReference>
<dbReference type="InParanoid" id="A0A2G5CQK4"/>
<dbReference type="AlphaFoldDB" id="A0A2G5CQK4"/>
<evidence type="ECO:0000256" key="4">
    <source>
        <dbReference type="ARBA" id="ARBA00022989"/>
    </source>
</evidence>
<proteinExistence type="predicted"/>
<dbReference type="Proteomes" id="UP000230069">
    <property type="component" value="Unassembled WGS sequence"/>
</dbReference>
<organism evidence="8 9">
    <name type="scientific">Aquilegia coerulea</name>
    <name type="common">Rocky mountain columbine</name>
    <dbReference type="NCBI Taxonomy" id="218851"/>
    <lineage>
        <taxon>Eukaryota</taxon>
        <taxon>Viridiplantae</taxon>
        <taxon>Streptophyta</taxon>
        <taxon>Embryophyta</taxon>
        <taxon>Tracheophyta</taxon>
        <taxon>Spermatophyta</taxon>
        <taxon>Magnoliopsida</taxon>
        <taxon>Ranunculales</taxon>
        <taxon>Ranunculaceae</taxon>
        <taxon>Thalictroideae</taxon>
        <taxon>Aquilegia</taxon>
    </lineage>
</organism>
<keyword evidence="5 6" id="KW-0472">Membrane</keyword>
<feature type="transmembrane region" description="Helical" evidence="6">
    <location>
        <begin position="109"/>
        <end position="126"/>
    </location>
</feature>
<feature type="transmembrane region" description="Helical" evidence="6">
    <location>
        <begin position="252"/>
        <end position="274"/>
    </location>
</feature>
<dbReference type="UniPathway" id="UPA00378"/>
<feature type="transmembrane region" description="Helical" evidence="6">
    <location>
        <begin position="280"/>
        <end position="298"/>
    </location>
</feature>
<protein>
    <recommendedName>
        <fullName evidence="7">3-oxo-5-alpha-steroid 4-dehydrogenase C-terminal domain-containing protein</fullName>
    </recommendedName>
</protein>
<feature type="transmembrane region" description="Helical" evidence="6">
    <location>
        <begin position="62"/>
        <end position="85"/>
    </location>
</feature>
<feature type="transmembrane region" description="Helical" evidence="6">
    <location>
        <begin position="6"/>
        <end position="28"/>
    </location>
</feature>
<keyword evidence="4 6" id="KW-1133">Transmembrane helix</keyword>
<feature type="domain" description="3-oxo-5-alpha-steroid 4-dehydrogenase C-terminal" evidence="7">
    <location>
        <begin position="193"/>
        <end position="323"/>
    </location>
</feature>
<dbReference type="OrthoDB" id="541710at2759"/>
<evidence type="ECO:0000313" key="9">
    <source>
        <dbReference type="Proteomes" id="UP000230069"/>
    </source>
</evidence>
<evidence type="ECO:0000256" key="6">
    <source>
        <dbReference type="SAM" id="Phobius"/>
    </source>
</evidence>
<gene>
    <name evidence="8" type="ORF">AQUCO_04100192v1</name>
</gene>
<dbReference type="PANTHER" id="PTHR14624">
    <property type="entry name" value="DFG10 PROTEIN"/>
    <property type="match status" value="1"/>
</dbReference>
<evidence type="ECO:0000313" key="8">
    <source>
        <dbReference type="EMBL" id="PIA33591.1"/>
    </source>
</evidence>
<evidence type="ECO:0000256" key="3">
    <source>
        <dbReference type="ARBA" id="ARBA00022692"/>
    </source>
</evidence>
<dbReference type="STRING" id="218851.A0A2G5CQK4"/>
<dbReference type="GO" id="GO:0005783">
    <property type="term" value="C:endoplasmic reticulum"/>
    <property type="evidence" value="ECO:0007669"/>
    <property type="project" value="TreeGrafter"/>
</dbReference>
<keyword evidence="9" id="KW-1185">Reference proteome</keyword>
<dbReference type="Pfam" id="PF02544">
    <property type="entry name" value="Steroid_dh"/>
    <property type="match status" value="1"/>
</dbReference>
<accession>A0A2G5CQK4</accession>
<evidence type="ECO:0000256" key="1">
    <source>
        <dbReference type="ARBA" id="ARBA00004127"/>
    </source>
</evidence>
<dbReference type="Gene3D" id="1.20.120.1630">
    <property type="match status" value="1"/>
</dbReference>
<dbReference type="GO" id="GO:0003865">
    <property type="term" value="F:3-oxo-5-alpha-steroid 4-dehydrogenase activity"/>
    <property type="evidence" value="ECO:0007669"/>
    <property type="project" value="TreeGrafter"/>
</dbReference>
<keyword evidence="3 6" id="KW-0812">Transmembrane</keyword>
<dbReference type="GO" id="GO:0016095">
    <property type="term" value="P:polyprenol catabolic process"/>
    <property type="evidence" value="ECO:0007669"/>
    <property type="project" value="TreeGrafter"/>
</dbReference>
<comment type="pathway">
    <text evidence="2">Protein modification; protein glycosylation.</text>
</comment>
<dbReference type="PANTHER" id="PTHR14624:SF0">
    <property type="entry name" value="POLYPRENOL REDUCTASE"/>
    <property type="match status" value="1"/>
</dbReference>
<evidence type="ECO:0000256" key="5">
    <source>
        <dbReference type="ARBA" id="ARBA00023136"/>
    </source>
</evidence>
<dbReference type="FunCoup" id="A0A2G5CQK4">
    <property type="interactions" value="2076"/>
</dbReference>
<feature type="transmembrane region" description="Helical" evidence="6">
    <location>
        <begin position="207"/>
        <end position="223"/>
    </location>
</feature>
<feature type="transmembrane region" description="Helical" evidence="6">
    <location>
        <begin position="146"/>
        <end position="163"/>
    </location>
</feature>
<comment type="subcellular location">
    <subcellularLocation>
        <location evidence="1">Endomembrane system</location>
        <topology evidence="1">Multi-pass membrane protein</topology>
    </subcellularLocation>
</comment>
<sequence length="323" mass="37621">MELEEIAKVLLRVAWIAGILPILVAFILSSSSRFHQLLSSFANRGKTFSLFTSNKFTVPQRFFLHFYVVAVVWTTLLLLITWLYAMDVELSTIANHLTDGESHIMSKRYIVWRTVFLLLLMEIQVWRRLYETVYVFKYSPTARMHIVGYFTGLFFYTAAPLSLCSMCAPEVVKFAFHCPAEFIVKGRYEVPFLKFDWSGFVNPVTKLGWFPWIGATIFIWGWIHQRRCHAILGSLREHKEHTNEYRIPHGDWFEIVSCPHYLAEIVIYGGLLIASGGSDLTIWLLFGFVVVNLVFAAAETQRWYLRKFENYPRTRGAILPFIY</sequence>
<dbReference type="GO" id="GO:0006488">
    <property type="term" value="P:dolichol-linked oligosaccharide biosynthetic process"/>
    <property type="evidence" value="ECO:0007669"/>
    <property type="project" value="InterPro"/>
</dbReference>
<evidence type="ECO:0000259" key="7">
    <source>
        <dbReference type="Pfam" id="PF02544"/>
    </source>
</evidence>
<dbReference type="EMBL" id="KZ305058">
    <property type="protein sequence ID" value="PIA33591.1"/>
    <property type="molecule type" value="Genomic_DNA"/>
</dbReference>
<evidence type="ECO:0000256" key="2">
    <source>
        <dbReference type="ARBA" id="ARBA00004922"/>
    </source>
</evidence>